<protein>
    <submittedName>
        <fullName evidence="2">Uncharacterized protein</fullName>
    </submittedName>
</protein>
<sequence>MRGGWRKGKGGVGEEVLGGGEEKGIEGREGLSGWEEERRDYFREREFDLGEVERGREKEEFGWERVEGIEKVKQRE</sequence>
<name>A0A0J7K508_LASNI</name>
<feature type="compositionally biased region" description="Basic and acidic residues" evidence="1">
    <location>
        <begin position="20"/>
        <end position="31"/>
    </location>
</feature>
<evidence type="ECO:0000313" key="2">
    <source>
        <dbReference type="EMBL" id="KMQ85374.1"/>
    </source>
</evidence>
<reference evidence="2 3" key="1">
    <citation type="submission" date="2015-04" db="EMBL/GenBank/DDBJ databases">
        <title>Lasius niger genome sequencing.</title>
        <authorList>
            <person name="Konorov E.A."/>
            <person name="Nikitin M.A."/>
            <person name="Kirill M.V."/>
            <person name="Chang P."/>
        </authorList>
    </citation>
    <scope>NUCLEOTIDE SEQUENCE [LARGE SCALE GENOMIC DNA]</scope>
    <source>
        <tissue evidence="2">Whole</tissue>
    </source>
</reference>
<dbReference type="Proteomes" id="UP000036403">
    <property type="component" value="Unassembled WGS sequence"/>
</dbReference>
<keyword evidence="3" id="KW-1185">Reference proteome</keyword>
<gene>
    <name evidence="2" type="ORF">RF55_16135</name>
</gene>
<organism evidence="2 3">
    <name type="scientific">Lasius niger</name>
    <name type="common">Black garden ant</name>
    <dbReference type="NCBI Taxonomy" id="67767"/>
    <lineage>
        <taxon>Eukaryota</taxon>
        <taxon>Metazoa</taxon>
        <taxon>Ecdysozoa</taxon>
        <taxon>Arthropoda</taxon>
        <taxon>Hexapoda</taxon>
        <taxon>Insecta</taxon>
        <taxon>Pterygota</taxon>
        <taxon>Neoptera</taxon>
        <taxon>Endopterygota</taxon>
        <taxon>Hymenoptera</taxon>
        <taxon>Apocrita</taxon>
        <taxon>Aculeata</taxon>
        <taxon>Formicoidea</taxon>
        <taxon>Formicidae</taxon>
        <taxon>Formicinae</taxon>
        <taxon>Lasius</taxon>
        <taxon>Lasius</taxon>
    </lineage>
</organism>
<dbReference type="AlphaFoldDB" id="A0A0J7K508"/>
<dbReference type="EMBL" id="LBMM01014021">
    <property type="protein sequence ID" value="KMQ85374.1"/>
    <property type="molecule type" value="Genomic_DNA"/>
</dbReference>
<evidence type="ECO:0000256" key="1">
    <source>
        <dbReference type="SAM" id="MobiDB-lite"/>
    </source>
</evidence>
<accession>A0A0J7K508</accession>
<evidence type="ECO:0000313" key="3">
    <source>
        <dbReference type="Proteomes" id="UP000036403"/>
    </source>
</evidence>
<feature type="non-terminal residue" evidence="2">
    <location>
        <position position="76"/>
    </location>
</feature>
<dbReference type="PaxDb" id="67767-A0A0J7K508"/>
<feature type="region of interest" description="Disordered" evidence="1">
    <location>
        <begin position="1"/>
        <end position="31"/>
    </location>
</feature>
<proteinExistence type="predicted"/>
<feature type="compositionally biased region" description="Gly residues" evidence="1">
    <location>
        <begin position="10"/>
        <end position="19"/>
    </location>
</feature>
<comment type="caution">
    <text evidence="2">The sequence shown here is derived from an EMBL/GenBank/DDBJ whole genome shotgun (WGS) entry which is preliminary data.</text>
</comment>